<evidence type="ECO:0000313" key="13">
    <source>
        <dbReference type="Proteomes" id="UP000188342"/>
    </source>
</evidence>
<evidence type="ECO:0000256" key="8">
    <source>
        <dbReference type="ARBA" id="ARBA00023136"/>
    </source>
</evidence>
<dbReference type="GO" id="GO:0004129">
    <property type="term" value="F:cytochrome-c oxidase activity"/>
    <property type="evidence" value="ECO:0007669"/>
    <property type="project" value="UniProtKB-EC"/>
</dbReference>
<keyword evidence="6 10" id="KW-1278">Translocase</keyword>
<dbReference type="AlphaFoldDB" id="A0A1R4KMX3"/>
<comment type="subcellular location">
    <subcellularLocation>
        <location evidence="2">Cell membrane</location>
        <topology evidence="2">Multi-pass membrane protein</topology>
    </subcellularLocation>
</comment>
<evidence type="ECO:0000256" key="7">
    <source>
        <dbReference type="ARBA" id="ARBA00022989"/>
    </source>
</evidence>
<evidence type="ECO:0000256" key="9">
    <source>
        <dbReference type="ARBA" id="ARBA00047816"/>
    </source>
</evidence>
<sequence length="133" mass="14707">MKVERNIFGFLGLFYLTCALVYFFIFAKKEWVGFFVLALAAAMSLMITGYLAVVGAKNDNPLSDSEDANIADGAGALGFFPPHSIWPFWVALVASMMLLGPVFGWWISILAFGAGIWAVSGWVFEFYRGDYAH</sequence>
<accession>A0A1R4KMX3</accession>
<name>A0A1R4KMX3_9ACTN</name>
<dbReference type="OrthoDB" id="5244617at2"/>
<keyword evidence="5 11" id="KW-0812">Transmembrane</keyword>
<dbReference type="STRING" id="1255658.FM114_16135"/>
<gene>
    <name evidence="12" type="ORF">FM114_16135</name>
</gene>
<dbReference type="Proteomes" id="UP000188342">
    <property type="component" value="Unassembled WGS sequence"/>
</dbReference>
<dbReference type="EMBL" id="FUKQ01000063">
    <property type="protein sequence ID" value="SJN45589.1"/>
    <property type="molecule type" value="Genomic_DNA"/>
</dbReference>
<dbReference type="PIRSF" id="PIRSF017385">
    <property type="entry name" value="CtaF"/>
    <property type="match status" value="1"/>
</dbReference>
<dbReference type="RefSeq" id="WP_094766161.1">
    <property type="nucleotide sequence ID" value="NZ_FUKQ01000063.1"/>
</dbReference>
<dbReference type="Pfam" id="PF12270">
    <property type="entry name" value="Cyt_c_ox_IV"/>
    <property type="match status" value="1"/>
</dbReference>
<evidence type="ECO:0000256" key="6">
    <source>
        <dbReference type="ARBA" id="ARBA00022967"/>
    </source>
</evidence>
<feature type="transmembrane region" description="Helical" evidence="11">
    <location>
        <begin position="7"/>
        <end position="25"/>
    </location>
</feature>
<comment type="subunit">
    <text evidence="10">Associates with subunits I, II and III to form cytochrome c oxidase.</text>
</comment>
<reference evidence="12 13" key="1">
    <citation type="submission" date="2017-02" db="EMBL/GenBank/DDBJ databases">
        <authorList>
            <person name="Peterson S.W."/>
        </authorList>
    </citation>
    <scope>NUCLEOTIDE SEQUENCE [LARGE SCALE GENOMIC DNA]</scope>
    <source>
        <strain evidence="12 13">LSP_Lj1</strain>
    </source>
</reference>
<comment type="similarity">
    <text evidence="3 10">Belongs to the cytochrome c oxidase bacterial subunit CtaF family.</text>
</comment>
<comment type="catalytic activity">
    <reaction evidence="9 10">
        <text>4 Fe(II)-[cytochrome c] + O2 + 8 H(+)(in) = 4 Fe(III)-[cytochrome c] + 2 H2O + 4 H(+)(out)</text>
        <dbReference type="Rhea" id="RHEA:11436"/>
        <dbReference type="Rhea" id="RHEA-COMP:10350"/>
        <dbReference type="Rhea" id="RHEA-COMP:14399"/>
        <dbReference type="ChEBI" id="CHEBI:15377"/>
        <dbReference type="ChEBI" id="CHEBI:15378"/>
        <dbReference type="ChEBI" id="CHEBI:15379"/>
        <dbReference type="ChEBI" id="CHEBI:29033"/>
        <dbReference type="ChEBI" id="CHEBI:29034"/>
        <dbReference type="EC" id="7.1.1.9"/>
    </reaction>
</comment>
<keyword evidence="13" id="KW-1185">Reference proteome</keyword>
<evidence type="ECO:0000313" key="12">
    <source>
        <dbReference type="EMBL" id="SJN45589.1"/>
    </source>
</evidence>
<feature type="transmembrane region" description="Helical" evidence="11">
    <location>
        <begin position="105"/>
        <end position="127"/>
    </location>
</feature>
<feature type="transmembrane region" description="Helical" evidence="11">
    <location>
        <begin position="31"/>
        <end position="53"/>
    </location>
</feature>
<keyword evidence="4 10" id="KW-1003">Cell membrane</keyword>
<evidence type="ECO:0000256" key="3">
    <source>
        <dbReference type="ARBA" id="ARBA00006870"/>
    </source>
</evidence>
<keyword evidence="8 10" id="KW-0472">Membrane</keyword>
<evidence type="ECO:0000256" key="5">
    <source>
        <dbReference type="ARBA" id="ARBA00022692"/>
    </source>
</evidence>
<organism evidence="12 13">
    <name type="scientific">Luteococcus japonicus LSP_Lj1</name>
    <dbReference type="NCBI Taxonomy" id="1255658"/>
    <lineage>
        <taxon>Bacteria</taxon>
        <taxon>Bacillati</taxon>
        <taxon>Actinomycetota</taxon>
        <taxon>Actinomycetes</taxon>
        <taxon>Propionibacteriales</taxon>
        <taxon>Propionibacteriaceae</taxon>
        <taxon>Luteococcus</taxon>
    </lineage>
</organism>
<comment type="function">
    <text evidence="1 10">Part of cytochrome c oxidase, its function is unknown.</text>
</comment>
<proteinExistence type="inferred from homology"/>
<evidence type="ECO:0000256" key="2">
    <source>
        <dbReference type="ARBA" id="ARBA00004651"/>
    </source>
</evidence>
<protein>
    <recommendedName>
        <fullName evidence="10">Cytochrome c oxidase polypeptide 4</fullName>
        <ecNumber evidence="10">7.1.1.9</ecNumber>
    </recommendedName>
    <alternativeName>
        <fullName evidence="10">Cytochrome aa3 subunit 4</fullName>
    </alternativeName>
    <alternativeName>
        <fullName evidence="10">Cytochrome c oxidase polypeptide IV</fullName>
    </alternativeName>
</protein>
<evidence type="ECO:0000256" key="1">
    <source>
        <dbReference type="ARBA" id="ARBA00002536"/>
    </source>
</evidence>
<feature type="transmembrane region" description="Helical" evidence="11">
    <location>
        <begin position="74"/>
        <end position="99"/>
    </location>
</feature>
<dbReference type="GO" id="GO:0022900">
    <property type="term" value="P:electron transport chain"/>
    <property type="evidence" value="ECO:0007669"/>
    <property type="project" value="InterPro"/>
</dbReference>
<dbReference type="GO" id="GO:0005886">
    <property type="term" value="C:plasma membrane"/>
    <property type="evidence" value="ECO:0007669"/>
    <property type="project" value="UniProtKB-SubCell"/>
</dbReference>
<keyword evidence="7 11" id="KW-1133">Transmembrane helix</keyword>
<dbReference type="InterPro" id="IPR021050">
    <property type="entry name" value="Cyt_c_oxidase_su4_actinobac"/>
</dbReference>
<dbReference type="EC" id="7.1.1.9" evidence="10"/>
<evidence type="ECO:0000256" key="4">
    <source>
        <dbReference type="ARBA" id="ARBA00022475"/>
    </source>
</evidence>
<evidence type="ECO:0000256" key="10">
    <source>
        <dbReference type="PIRNR" id="PIRNR017385"/>
    </source>
</evidence>
<evidence type="ECO:0000256" key="11">
    <source>
        <dbReference type="SAM" id="Phobius"/>
    </source>
</evidence>